<dbReference type="Gene3D" id="2.60.40.10">
    <property type="entry name" value="Immunoglobulins"/>
    <property type="match status" value="1"/>
</dbReference>
<feature type="compositionally biased region" description="Basic and acidic residues" evidence="2">
    <location>
        <begin position="215"/>
        <end position="224"/>
    </location>
</feature>
<accession>B0TG26</accession>
<dbReference type="SUPFAM" id="SSF49299">
    <property type="entry name" value="PKD domain"/>
    <property type="match status" value="2"/>
</dbReference>
<protein>
    <recommendedName>
        <fullName evidence="4">SLH domain-containing protein</fullName>
    </recommendedName>
</protein>
<evidence type="ECO:0000313" key="6">
    <source>
        <dbReference type="Proteomes" id="UP000008550"/>
    </source>
</evidence>
<feature type="chain" id="PRO_5002755592" description="SLH domain-containing protein" evidence="3">
    <location>
        <begin position="26"/>
        <end position="1527"/>
    </location>
</feature>
<evidence type="ECO:0000256" key="1">
    <source>
        <dbReference type="ARBA" id="ARBA00022737"/>
    </source>
</evidence>
<evidence type="ECO:0000313" key="5">
    <source>
        <dbReference type="EMBL" id="ABZ83183.1"/>
    </source>
</evidence>
<dbReference type="PANTHER" id="PTHR43308:SF5">
    <property type="entry name" value="S-LAYER PROTEIN _ PEPTIDOGLYCAN ENDO-BETA-N-ACETYLGLUCOSAMINIDASE"/>
    <property type="match status" value="1"/>
</dbReference>
<dbReference type="OrthoDB" id="174569at2"/>
<feature type="signal peptide" evidence="3">
    <location>
        <begin position="1"/>
        <end position="25"/>
    </location>
</feature>
<keyword evidence="3" id="KW-0732">Signal</keyword>
<reference evidence="5 6" key="1">
    <citation type="journal article" date="2008" name="J. Bacteriol.">
        <title>The genome of Heliobacterium modesticaldum, a phototrophic representative of the Firmicutes containing the simplest photosynthetic apparatus.</title>
        <authorList>
            <person name="Sattley W.M."/>
            <person name="Madigan M.T."/>
            <person name="Swingley W.D."/>
            <person name="Cheung P.C."/>
            <person name="Clocksin K.M."/>
            <person name="Conrad A.L."/>
            <person name="Dejesa L.C."/>
            <person name="Honchak B.M."/>
            <person name="Jung D.O."/>
            <person name="Karbach L.E."/>
            <person name="Kurdoglu A."/>
            <person name="Lahiri S."/>
            <person name="Mastrian S.D."/>
            <person name="Page L.E."/>
            <person name="Taylor H.L."/>
            <person name="Wang Z.T."/>
            <person name="Raymond J."/>
            <person name="Chen M."/>
            <person name="Blankenship R.E."/>
            <person name="Touchman J.W."/>
        </authorList>
    </citation>
    <scope>NUCLEOTIDE SEQUENCE [LARGE SCALE GENOMIC DNA]</scope>
    <source>
        <strain evidence="6">ATCC 51547 / Ice1</strain>
    </source>
</reference>
<proteinExistence type="predicted"/>
<organism evidence="5 6">
    <name type="scientific">Heliobacterium modesticaldum (strain ATCC 51547 / Ice1)</name>
    <dbReference type="NCBI Taxonomy" id="498761"/>
    <lineage>
        <taxon>Bacteria</taxon>
        <taxon>Bacillati</taxon>
        <taxon>Bacillota</taxon>
        <taxon>Clostridia</taxon>
        <taxon>Eubacteriales</taxon>
        <taxon>Heliobacteriaceae</taxon>
        <taxon>Heliomicrobium</taxon>
    </lineage>
</organism>
<dbReference type="KEGG" id="hmo:HM1_0578"/>
<dbReference type="HOGENOM" id="CLU_257790_0_0_9"/>
<dbReference type="InterPro" id="IPR035986">
    <property type="entry name" value="PKD_dom_sf"/>
</dbReference>
<dbReference type="STRING" id="498761.HM1_0578"/>
<evidence type="ECO:0000256" key="3">
    <source>
        <dbReference type="SAM" id="SignalP"/>
    </source>
</evidence>
<keyword evidence="6" id="KW-1185">Reference proteome</keyword>
<sequence length="1527" mass="161787">MKQKGRRICVLALVLSLLLCGSAYAAAVLFPDIKGHWAEQTIIELAEKGVIKGYPDGTVRPDATITRGEFIALLARNHKVDTAAAGREPPTFDDIAGHWSEKNIEALVDRGILDPADYGGGLKPDEPITRIEIIRMLVRAIGKGEEAKQTTDNTGFADDKSIKSSDKGYVNIAIRYDLVKGYPDNTIRPEGKTTRAEAFTLLVRQDEVLEKIRKKAEKEGEKKPPSGSSGGGSASYPRAQVAFELPAAAHTDTSITVTPVLKYAKTLAWSLAKEAADGSAQPLDLAEAVSGSLDKEGGTIVFKESGSYTLTASATNYDGKTTSCSQHITVYPVVGIAFELPQHTHTDKTVSIEVATTGLGNLDIVWSATKDGEAVAWDTAIDGDLSNEGGTITFKEKGGYGITATVTDDTGRSFSHSSSITVYPVASVDFELPEKAHTDTTIDLITTLSEMDGLSINWGLTRNGEVVAIGDYLEGELTNAGGAIRFKEKGVYALTATVTDATGREYAATSETTVYPVGVAGFYLPEITHTDKVVTVKASFENIDAATAVWTLTRNGAPVTLGDYVEGTLTSNGGSIRFKDKGEYILAAAFTDPAGRTYGYSLPVTVYPVPSLSFQLPATAHTDSDIKVDTTSAELDGLTVEWLVDNTYGFQDWATYVDGKLDNDGGTIRFKHAGVYELVARTTDAAGRVFLFENGSKTEVHPVLNIRFSLPEATYPDRTIDLRTSGNIGVLPVEWSVSKDGIAVPFDACVEGALNAQGGKIRFTQAGQYTLTASMTDALGRTFSYTDSVAVYPIPEIQLALPQTAYVGEAAAAAVSGSDLKNLAAAWTISASGGDSKPYTDYASGDLSNLGGSVTFKTKGDYVLTVTMTDELGRAFSQSKAITVYPIPEIQLTLPQVGYAGETTSVSVSGNDLENLNASWTISKDGGEAKAYTDYAGGSLTNEGGSITFKAKGSYLLTVTMTDTLGRSFARSEAITIYPIPEIQLNLPQVGYVGEAASVSVSGSELDNLTASWSISKDGGDSKPYAEYAGGSLSNVGGNIAFKAKGGYVLTVTLTDALGRTFSQSKAVAVYPIPDMQISLPQLTYSGEALPVTVSGNELAGLNMVWRISIDGGALAPYTQYAAGTLGNSGGEVRISTDKTITVKFTAVTNDENGRSFTFASNTAAIKPIAQIPFSIPSSVHVGTSFTVAMGNVSGLEGKSITWSLTKNGGAASYTGTLTNGGGGISIGATGTYTLMASVTNDVGRTFTHSENITVTNTAPNKPTASATVTRTAKDGKLLVNFAVSATDPDGDAVTYEYSGQSADGYYAVGSYTVKVRAKDTYGLYSDWTTISFTVANSEPNTPVITRTPDGNSVPPGTPVTITASSTDPDGDAITYVWEGRPAQTSTYPLGKNTVRVKAVDAVGAESPWTAIVFFVADSTNGGGMTLTGPESVILEEGIEGATIIEYTFTVPPVSGHSGSDYGRVRGYNKNTRQWDQLDYQTTTNGITFSRTLAPGVYTQLEFYYYTNHTCMYNKSNITYSVKYYFE</sequence>
<evidence type="ECO:0000259" key="4">
    <source>
        <dbReference type="PROSITE" id="PS51272"/>
    </source>
</evidence>
<gene>
    <name evidence="5" type="ORF">HM1_0578</name>
</gene>
<dbReference type="InterPro" id="IPR051465">
    <property type="entry name" value="Cell_Envelope_Struct_Comp"/>
</dbReference>
<feature type="domain" description="SLH" evidence="4">
    <location>
        <begin position="153"/>
        <end position="216"/>
    </location>
</feature>
<feature type="domain" description="SLH" evidence="4">
    <location>
        <begin position="89"/>
        <end position="151"/>
    </location>
</feature>
<keyword evidence="1" id="KW-0677">Repeat</keyword>
<dbReference type="eggNOG" id="COG3210">
    <property type="taxonomic scope" value="Bacteria"/>
</dbReference>
<dbReference type="EMBL" id="CP000930">
    <property type="protein sequence ID" value="ABZ83183.1"/>
    <property type="molecule type" value="Genomic_DNA"/>
</dbReference>
<dbReference type="SMART" id="SM00089">
    <property type="entry name" value="PKD"/>
    <property type="match status" value="8"/>
</dbReference>
<dbReference type="RefSeq" id="WP_012281375.1">
    <property type="nucleotide sequence ID" value="NC_010337.2"/>
</dbReference>
<evidence type="ECO:0000256" key="2">
    <source>
        <dbReference type="SAM" id="MobiDB-lite"/>
    </source>
</evidence>
<dbReference type="PROSITE" id="PS51272">
    <property type="entry name" value="SLH"/>
    <property type="match status" value="3"/>
</dbReference>
<feature type="domain" description="SLH" evidence="4">
    <location>
        <begin position="25"/>
        <end position="88"/>
    </location>
</feature>
<dbReference type="InterPro" id="IPR001119">
    <property type="entry name" value="SLH_dom"/>
</dbReference>
<dbReference type="Pfam" id="PF00395">
    <property type="entry name" value="SLH"/>
    <property type="match status" value="3"/>
</dbReference>
<dbReference type="InterPro" id="IPR022409">
    <property type="entry name" value="PKD/Chitinase_dom"/>
</dbReference>
<dbReference type="InterPro" id="IPR013783">
    <property type="entry name" value="Ig-like_fold"/>
</dbReference>
<name>B0TG26_HELMI</name>
<dbReference type="Proteomes" id="UP000008550">
    <property type="component" value="Chromosome"/>
</dbReference>
<dbReference type="PANTHER" id="PTHR43308">
    <property type="entry name" value="OUTER MEMBRANE PROTEIN ALPHA-RELATED"/>
    <property type="match status" value="1"/>
</dbReference>
<feature type="region of interest" description="Disordered" evidence="2">
    <location>
        <begin position="215"/>
        <end position="235"/>
    </location>
</feature>